<dbReference type="Proteomes" id="UP000187194">
    <property type="component" value="Unassembled WGS sequence"/>
</dbReference>
<protein>
    <submittedName>
        <fullName evidence="1">Uncharacterized protein</fullName>
    </submittedName>
</protein>
<dbReference type="EMBL" id="MTJZ01000031">
    <property type="protein sequence ID" value="OMG71387.1"/>
    <property type="molecule type" value="Genomic_DNA"/>
</dbReference>
<dbReference type="AlphaFoldDB" id="A0A1R1J7S7"/>
<accession>A0A1R1J7S7</accession>
<dbReference type="RefSeq" id="WP_076479620.1">
    <property type="nucleotide sequence ID" value="NZ_MTJZ01000031.1"/>
</dbReference>
<sequence length="233" mass="25041">MDVRALRQIIFDKMNMKVDEDDPFFALILLNEIVLNEALQQQAAALAPVIEELQKQSHAIRSALDQALARVEESRASAQRVIEGSGQREAASVRESVREAAFKAGVDGAAQAFEQFSKKKLDTLDSTVKAAQKEFGELAKAYSSLLTKTAEAAAIDEPKKAGSGGAWARALTCAVVAALLVLGGQWLLSNQSAARAQVSANDKQWAAALAKTWPSLPAQVQNEIRSALNQPTQ</sequence>
<name>A0A1R1J7S7_9BURK</name>
<gene>
    <name evidence="1" type="ORF">BW685_21330</name>
</gene>
<proteinExistence type="predicted"/>
<evidence type="ECO:0000313" key="1">
    <source>
        <dbReference type="EMBL" id="OMG71387.1"/>
    </source>
</evidence>
<organism evidence="1 2">
    <name type="scientific">Burkholderia ubonensis</name>
    <dbReference type="NCBI Taxonomy" id="101571"/>
    <lineage>
        <taxon>Bacteria</taxon>
        <taxon>Pseudomonadati</taxon>
        <taxon>Pseudomonadota</taxon>
        <taxon>Betaproteobacteria</taxon>
        <taxon>Burkholderiales</taxon>
        <taxon>Burkholderiaceae</taxon>
        <taxon>Burkholderia</taxon>
        <taxon>Burkholderia cepacia complex</taxon>
    </lineage>
</organism>
<comment type="caution">
    <text evidence="1">The sequence shown here is derived from an EMBL/GenBank/DDBJ whole genome shotgun (WGS) entry which is preliminary data.</text>
</comment>
<evidence type="ECO:0000313" key="2">
    <source>
        <dbReference type="Proteomes" id="UP000187194"/>
    </source>
</evidence>
<reference evidence="1 2" key="1">
    <citation type="submission" date="2017-01" db="EMBL/GenBank/DDBJ databases">
        <title>Phylogeographic, genomic and meropenem susceptibility analysis of Burkholderia ubonensis.</title>
        <authorList>
            <person name="Price E.P."/>
            <person name="Sarovich D.S."/>
            <person name="Webb J.R."/>
            <person name="Hall C.M."/>
            <person name="Sahl J.W."/>
            <person name="Kaestli M."/>
            <person name="Mayo M."/>
            <person name="Harrington G."/>
            <person name="Baker A.L."/>
            <person name="Sidak-Loftis L.C."/>
            <person name="Lummis M."/>
            <person name="Schupp J.M."/>
            <person name="Gillece J.D."/>
            <person name="Tuanyok A."/>
            <person name="Warner J."/>
            <person name="Busch J.D."/>
            <person name="Keim P."/>
            <person name="Currie B.J."/>
            <person name="Wagner D.M."/>
        </authorList>
    </citation>
    <scope>NUCLEOTIDE SEQUENCE [LARGE SCALE GENOMIC DNA]</scope>
    <source>
        <strain evidence="1 2">A21</strain>
    </source>
</reference>